<evidence type="ECO:0000313" key="2">
    <source>
        <dbReference type="Proteomes" id="UP000054337"/>
    </source>
</evidence>
<proteinExistence type="predicted"/>
<sequence>MRIRTSKRREFVLRGWRVQRPLVHYLQGAWMLYVRTYAEYHQGVDNKANHAGEGWAEVPMRVSRRANIPGGLFARCRSSSSSSSTAAAAAVPSKEPNGDGRVCLFAMQTSVAYLVASRKKRQRRGYAGEGGTGAIANAQGWQNLHLVL</sequence>
<keyword evidence="2" id="KW-1185">Reference proteome</keyword>
<organism evidence="1 2">
    <name type="scientific">Bipolaris victoriae (strain FI3)</name>
    <name type="common">Victoria blight of oats agent</name>
    <name type="synonym">Cochliobolus victoriae</name>
    <dbReference type="NCBI Taxonomy" id="930091"/>
    <lineage>
        <taxon>Eukaryota</taxon>
        <taxon>Fungi</taxon>
        <taxon>Dikarya</taxon>
        <taxon>Ascomycota</taxon>
        <taxon>Pezizomycotina</taxon>
        <taxon>Dothideomycetes</taxon>
        <taxon>Pleosporomycetidae</taxon>
        <taxon>Pleosporales</taxon>
        <taxon>Pleosporineae</taxon>
        <taxon>Pleosporaceae</taxon>
        <taxon>Bipolaris</taxon>
    </lineage>
</organism>
<accession>W7EAL7</accession>
<dbReference type="RefSeq" id="XP_014552580.1">
    <property type="nucleotide sequence ID" value="XM_014697094.1"/>
</dbReference>
<gene>
    <name evidence="1" type="ORF">COCVIDRAFT_109929</name>
</gene>
<dbReference type="Proteomes" id="UP000054337">
    <property type="component" value="Unassembled WGS sequence"/>
</dbReference>
<dbReference type="GeneID" id="26249672"/>
<dbReference type="EMBL" id="KI968797">
    <property type="protein sequence ID" value="EUN23005.1"/>
    <property type="molecule type" value="Genomic_DNA"/>
</dbReference>
<reference evidence="1 2" key="1">
    <citation type="journal article" date="2013" name="PLoS Genet.">
        <title>Comparative genome structure, secondary metabolite, and effector coding capacity across Cochliobolus pathogens.</title>
        <authorList>
            <person name="Condon B.J."/>
            <person name="Leng Y."/>
            <person name="Wu D."/>
            <person name="Bushley K.E."/>
            <person name="Ohm R.A."/>
            <person name="Otillar R."/>
            <person name="Martin J."/>
            <person name="Schackwitz W."/>
            <person name="Grimwood J."/>
            <person name="MohdZainudin N."/>
            <person name="Xue C."/>
            <person name="Wang R."/>
            <person name="Manning V.A."/>
            <person name="Dhillon B."/>
            <person name="Tu Z.J."/>
            <person name="Steffenson B.J."/>
            <person name="Salamov A."/>
            <person name="Sun H."/>
            <person name="Lowry S."/>
            <person name="LaButti K."/>
            <person name="Han J."/>
            <person name="Copeland A."/>
            <person name="Lindquist E."/>
            <person name="Barry K."/>
            <person name="Schmutz J."/>
            <person name="Baker S.E."/>
            <person name="Ciuffetti L.M."/>
            <person name="Grigoriev I.V."/>
            <person name="Zhong S."/>
            <person name="Turgeon B.G."/>
        </authorList>
    </citation>
    <scope>NUCLEOTIDE SEQUENCE [LARGE SCALE GENOMIC DNA]</scope>
    <source>
        <strain evidence="1 2">FI3</strain>
    </source>
</reference>
<evidence type="ECO:0000313" key="1">
    <source>
        <dbReference type="EMBL" id="EUN23005.1"/>
    </source>
</evidence>
<protein>
    <submittedName>
        <fullName evidence="1">Uncharacterized protein</fullName>
    </submittedName>
</protein>
<dbReference type="HOGENOM" id="CLU_1777113_0_0_1"/>
<name>W7EAL7_BIPV3</name>
<dbReference type="AlphaFoldDB" id="W7EAL7"/>